<reference evidence="2" key="2">
    <citation type="submission" date="2007-04" db="EMBL/GenBank/DDBJ databases">
        <title>Complete genome sequence of the nitrogen-fixing bacterium Azorhizobium caulinodans ORS571.</title>
        <authorList>
            <person name="Lee K.B."/>
            <person name="Backer P.D."/>
            <person name="Aono T."/>
            <person name="Liu C.T."/>
            <person name="Suzuki S."/>
            <person name="Suzuki T."/>
            <person name="Kaneko T."/>
            <person name="Yamada M."/>
            <person name="Tabata S."/>
            <person name="Kupfer D.M."/>
            <person name="Najar F.Z."/>
            <person name="Wiley G.B."/>
            <person name="Roe B."/>
            <person name="Binnewies T."/>
            <person name="Ussery D."/>
            <person name="Vereecke D."/>
            <person name="Gevers D."/>
            <person name="Holsters M."/>
            <person name="Oyaizu H."/>
        </authorList>
    </citation>
    <scope>NUCLEOTIDE SEQUENCE [LARGE SCALE GENOMIC DNA]</scope>
    <source>
        <strain evidence="2">ATCC 43989 / DSM 5975 / JCM 20966 / LMG 6465 / NBRC 14845 / NCIMB 13405 / ORS 571</strain>
    </source>
</reference>
<accession>A8HZW7</accession>
<keyword evidence="1" id="KW-0808">Transferase</keyword>
<dbReference type="GO" id="GO:0016740">
    <property type="term" value="F:transferase activity"/>
    <property type="evidence" value="ECO:0007669"/>
    <property type="project" value="UniProtKB-KW"/>
</dbReference>
<reference evidence="1 2" key="4">
    <citation type="journal article" date="2009" name="Appl. Environ. Microbiol.">
        <title>Comparative genome-wide transcriptional profiling of Azorhizobium caulinodans ORS571 grown under free-living and symbiotic conditions.</title>
        <authorList>
            <person name="Tsukada S."/>
            <person name="Aono T."/>
            <person name="Akiba N."/>
            <person name="Lee KB."/>
            <person name="Liu CT."/>
            <person name="Toyazaki H."/>
            <person name="Oyaizu H."/>
        </authorList>
    </citation>
    <scope>NUCLEOTIDE SEQUENCE [LARGE SCALE GENOMIC DNA]</scope>
    <source>
        <strain evidence="2">ATCC 43989 / DSM 5975 / JCM 20966 / LMG 6465 / NBRC 14845 / NCIMB 13405 / ORS 571</strain>
    </source>
</reference>
<dbReference type="SUPFAM" id="SSF53756">
    <property type="entry name" value="UDP-Glycosyltransferase/glycogen phosphorylase"/>
    <property type="match status" value="1"/>
</dbReference>
<organism evidence="1 2">
    <name type="scientific">Azorhizobium caulinodans (strain ATCC 43989 / DSM 5975 / JCM 20966 / LMG 6465 / NBRC 14845 / NCIMB 13405 / ORS 571)</name>
    <dbReference type="NCBI Taxonomy" id="438753"/>
    <lineage>
        <taxon>Bacteria</taxon>
        <taxon>Pseudomonadati</taxon>
        <taxon>Pseudomonadota</taxon>
        <taxon>Alphaproteobacteria</taxon>
        <taxon>Hyphomicrobiales</taxon>
        <taxon>Xanthobacteraceae</taxon>
        <taxon>Azorhizobium</taxon>
    </lineage>
</organism>
<protein>
    <submittedName>
        <fullName evidence="1">Putative glycosyltransferase</fullName>
    </submittedName>
</protein>
<reference evidence="1 2" key="5">
    <citation type="journal article" date="2010" name="Appl. Environ. Microbiol.">
        <title>phrR-like gene praR of Azorhizobium caulinodans ORS571 is essential for symbiosis with Sesbania rostrata and is involved in expression of reb genes.</title>
        <authorList>
            <person name="Akiba N."/>
            <person name="Aono T."/>
            <person name="Toyazaki H."/>
            <person name="Sato S."/>
            <person name="Oyaizu H."/>
        </authorList>
    </citation>
    <scope>NUCLEOTIDE SEQUENCE [LARGE SCALE GENOMIC DNA]</scope>
    <source>
        <strain evidence="2">ATCC 43989 / DSM 5975 / JCM 20966 / LMG 6465 / NBRC 14845 / NCIMB 13405 / ORS 571</strain>
    </source>
</reference>
<dbReference type="Gene3D" id="3.40.50.2000">
    <property type="entry name" value="Glycogen Phosphorylase B"/>
    <property type="match status" value="1"/>
</dbReference>
<proteinExistence type="predicted"/>
<dbReference type="Pfam" id="PF13692">
    <property type="entry name" value="Glyco_trans_1_4"/>
    <property type="match status" value="1"/>
</dbReference>
<evidence type="ECO:0000313" key="1">
    <source>
        <dbReference type="EMBL" id="BAF90634.1"/>
    </source>
</evidence>
<dbReference type="Proteomes" id="UP000000270">
    <property type="component" value="Chromosome"/>
</dbReference>
<dbReference type="RefSeq" id="WP_012173155.1">
    <property type="nucleotide sequence ID" value="NC_009937.1"/>
</dbReference>
<dbReference type="HOGENOM" id="CLU_041132_1_1_5"/>
<reference evidence="1 2" key="3">
    <citation type="journal article" date="2008" name="BMC Genomics">
        <title>The genome of the versatile nitrogen fixer Azorhizobium caulinodans ORS571.</title>
        <authorList>
            <person name="Lee KB."/>
            <person name="Backer P.D."/>
            <person name="Aono T."/>
            <person name="Liu CT."/>
            <person name="Suzuki S."/>
            <person name="Suzuki T."/>
            <person name="Kaneko T."/>
            <person name="Yamada M."/>
            <person name="Tabata S."/>
            <person name="Kupfer D.M."/>
            <person name="Najar F.Z."/>
            <person name="Wiley G.B."/>
            <person name="Roe B."/>
            <person name="Binnewies T.T."/>
            <person name="Ussery D.W."/>
            <person name="D'Haeze W."/>
            <person name="Herder J.D."/>
            <person name="Gevers D."/>
            <person name="Vereecke D."/>
            <person name="Holsters M."/>
            <person name="Oyaizu H."/>
        </authorList>
    </citation>
    <scope>NUCLEOTIDE SEQUENCE [LARGE SCALE GENOMIC DNA]</scope>
    <source>
        <strain evidence="2">ATCC 43989 / DSM 5975 / JCM 20966 / LMG 6465 / NBRC 14845 / NCIMB 13405 / ORS 571</strain>
    </source>
</reference>
<dbReference type="eggNOG" id="COG0438">
    <property type="taxonomic scope" value="Bacteria"/>
</dbReference>
<reference evidence="1 2" key="6">
    <citation type="journal article" date="2011" name="Appl. Environ. Microbiol.">
        <title>Involvement of the azorhizobial chromosome partition gene (parA) in the onset of bacteroid differentiation during Sesbania rostrata stem nodule development.</title>
        <authorList>
            <person name="Liu CT."/>
            <person name="Lee KB."/>
            <person name="Wang YS."/>
            <person name="Peng MH."/>
            <person name="Lee KT."/>
            <person name="Suzuki S."/>
            <person name="Suzuki T."/>
            <person name="Oyaizu H."/>
        </authorList>
    </citation>
    <scope>NUCLEOTIDE SEQUENCE [LARGE SCALE GENOMIC DNA]</scope>
    <source>
        <strain evidence="2">ATCC 43989 / DSM 5975 / JCM 20966 / LMG 6465 / NBRC 14845 / NCIMB 13405 / ORS 571</strain>
    </source>
</reference>
<sequence>MSAPLVVFGEDWGAHPSSTQHLVSRLAADRSVLWVNSIGLRRPRLDARDLARLLAKARAIAGRAPSRPASMPEPEGPRPARILSPLAIPWPGSRLAEAVNRRLIGRQVRRVMAEMGMERPILWASLPSAVSVVGALGERAVVYYCGDDFGALTGVDHAPVLELEARLAACADLIVAASAPLAERFAGRNVLLLPHGVDYDLFATPCARPADLPEGPVAGFYGSVSDWLDIGMLVRAARALPDWRFVFIGPVQTDVSPLAGLPNVRFLGPRPHTALPGYVQHWDVALIPFRDTPQIRACNPLKLREYLASGTPVAATRFPALTPYEGLIHAIDPGGDLTPAIRGAAQDRDGIARKAAVAAEGWDARAARLSAALDAL</sequence>
<keyword evidence="2" id="KW-1185">Reference proteome</keyword>
<dbReference type="KEGG" id="azc:AZC_4636"/>
<reference evidence="1 2" key="1">
    <citation type="journal article" date="2007" name="Appl. Environ. Microbiol.">
        <title>Rhizobial factors required for stem nodule maturation and maintenance in Sesbania rostrata-Azorhizobium caulinodans ORS571 symbiosis.</title>
        <authorList>
            <person name="Suzuki S."/>
            <person name="Aono T."/>
            <person name="Lee KB."/>
            <person name="Suzuki T."/>
            <person name="Liu CT."/>
            <person name="Miwa H."/>
            <person name="Wakao S."/>
            <person name="Iki T."/>
            <person name="Oyaizu H."/>
        </authorList>
    </citation>
    <scope>NUCLEOTIDE SEQUENCE [LARGE SCALE GENOMIC DNA]</scope>
    <source>
        <strain evidence="2">ATCC 43989 / DSM 5975 / JCM 20966 / LMG 6465 / NBRC 14845 / NCIMB 13405 / ORS 571</strain>
    </source>
</reference>
<dbReference type="EMBL" id="AP009384">
    <property type="protein sequence ID" value="BAF90634.1"/>
    <property type="molecule type" value="Genomic_DNA"/>
</dbReference>
<dbReference type="CAZy" id="GT4">
    <property type="family name" value="Glycosyltransferase Family 4"/>
</dbReference>
<dbReference type="PANTHER" id="PTHR12526:SF630">
    <property type="entry name" value="GLYCOSYLTRANSFERASE"/>
    <property type="match status" value="1"/>
</dbReference>
<dbReference type="PANTHER" id="PTHR12526">
    <property type="entry name" value="GLYCOSYLTRANSFERASE"/>
    <property type="match status" value="1"/>
</dbReference>
<evidence type="ECO:0000313" key="2">
    <source>
        <dbReference type="Proteomes" id="UP000000270"/>
    </source>
</evidence>
<dbReference type="STRING" id="438753.AZC_4636"/>
<dbReference type="AlphaFoldDB" id="A8HZW7"/>
<name>A8HZW7_AZOC5</name>
<gene>
    <name evidence="1" type="ordered locus">AZC_4636</name>
</gene>
<dbReference type="Gene3D" id="3.40.50.11010">
    <property type="match status" value="1"/>
</dbReference>